<reference evidence="2 3" key="1">
    <citation type="submission" date="2018-08" db="EMBL/GenBank/DDBJ databases">
        <title>Mucilaginibacter terrae sp. nov., isolated from manganese diggings.</title>
        <authorList>
            <person name="Huang Y."/>
            <person name="Zhou Z."/>
        </authorList>
    </citation>
    <scope>NUCLEOTIDE SEQUENCE [LARGE SCALE GENOMIC DNA]</scope>
    <source>
        <strain evidence="2 3">ZH6</strain>
    </source>
</reference>
<name>A0A3E2NV34_9SPHI</name>
<sequence>MATLTQTQCPNCNSYKTVTDTKQKFLVYGLLWLVPGISFYYFAVKDNFDGFWFPLLLAMVIAGIIYIIRGLILKTPQHTCKNCGKIW</sequence>
<evidence type="ECO:0000256" key="1">
    <source>
        <dbReference type="SAM" id="Phobius"/>
    </source>
</evidence>
<feature type="transmembrane region" description="Helical" evidence="1">
    <location>
        <begin position="25"/>
        <end position="44"/>
    </location>
</feature>
<evidence type="ECO:0000313" key="3">
    <source>
        <dbReference type="Proteomes" id="UP000260823"/>
    </source>
</evidence>
<accession>A0A3E2NV34</accession>
<protein>
    <submittedName>
        <fullName evidence="2">Uncharacterized protein</fullName>
    </submittedName>
</protein>
<dbReference type="AlphaFoldDB" id="A0A3E2NV34"/>
<feature type="transmembrane region" description="Helical" evidence="1">
    <location>
        <begin position="50"/>
        <end position="68"/>
    </location>
</feature>
<proteinExistence type="predicted"/>
<keyword evidence="1" id="KW-0812">Transmembrane</keyword>
<dbReference type="EMBL" id="QWDE01000001">
    <property type="protein sequence ID" value="RFZ84865.1"/>
    <property type="molecule type" value="Genomic_DNA"/>
</dbReference>
<keyword evidence="3" id="KW-1185">Reference proteome</keyword>
<evidence type="ECO:0000313" key="2">
    <source>
        <dbReference type="EMBL" id="RFZ84865.1"/>
    </source>
</evidence>
<keyword evidence="1" id="KW-0472">Membrane</keyword>
<gene>
    <name evidence="2" type="ORF">DYU05_04465</name>
</gene>
<comment type="caution">
    <text evidence="2">The sequence shown here is derived from an EMBL/GenBank/DDBJ whole genome shotgun (WGS) entry which is preliminary data.</text>
</comment>
<keyword evidence="1" id="KW-1133">Transmembrane helix</keyword>
<dbReference type="Proteomes" id="UP000260823">
    <property type="component" value="Unassembled WGS sequence"/>
</dbReference>
<organism evidence="2 3">
    <name type="scientific">Mucilaginibacter terrenus</name>
    <dbReference type="NCBI Taxonomy" id="2482727"/>
    <lineage>
        <taxon>Bacteria</taxon>
        <taxon>Pseudomonadati</taxon>
        <taxon>Bacteroidota</taxon>
        <taxon>Sphingobacteriia</taxon>
        <taxon>Sphingobacteriales</taxon>
        <taxon>Sphingobacteriaceae</taxon>
        <taxon>Mucilaginibacter</taxon>
    </lineage>
</organism>